<evidence type="ECO:0000313" key="4">
    <source>
        <dbReference type="EMBL" id="ODV90419.1"/>
    </source>
</evidence>
<dbReference type="GO" id="GO:0005730">
    <property type="term" value="C:nucleolus"/>
    <property type="evidence" value="ECO:0007669"/>
    <property type="project" value="UniProtKB-SubCell"/>
</dbReference>
<accession>A0A1E4TFC1</accession>
<dbReference type="InterPro" id="IPR014810">
    <property type="entry name" value="Fcf2_C"/>
</dbReference>
<keyword evidence="5" id="KW-1185">Reference proteome</keyword>
<organism evidence="4 5">
    <name type="scientific">Tortispora caseinolytica NRRL Y-17796</name>
    <dbReference type="NCBI Taxonomy" id="767744"/>
    <lineage>
        <taxon>Eukaryota</taxon>
        <taxon>Fungi</taxon>
        <taxon>Dikarya</taxon>
        <taxon>Ascomycota</taxon>
        <taxon>Saccharomycotina</taxon>
        <taxon>Trigonopsidomycetes</taxon>
        <taxon>Trigonopsidales</taxon>
        <taxon>Trigonopsidaceae</taxon>
        <taxon>Tortispora</taxon>
    </lineage>
</organism>
<evidence type="ECO:0000313" key="5">
    <source>
        <dbReference type="Proteomes" id="UP000095023"/>
    </source>
</evidence>
<dbReference type="PANTHER" id="PTHR21686">
    <property type="entry name" value="DEOXYNUCLEOTIDYLTRANSFERASE TERMINAL-INTERACTING PROTEIN 2"/>
    <property type="match status" value="1"/>
</dbReference>
<feature type="domain" description="Fcf2 pre-rRNA processing C-terminal" evidence="3">
    <location>
        <begin position="72"/>
        <end position="165"/>
    </location>
</feature>
<evidence type="ECO:0000256" key="2">
    <source>
        <dbReference type="ARBA" id="ARBA00023242"/>
    </source>
</evidence>
<protein>
    <recommendedName>
        <fullName evidence="3">Fcf2 pre-rRNA processing C-terminal domain-containing protein</fullName>
    </recommendedName>
</protein>
<dbReference type="GO" id="GO:0003723">
    <property type="term" value="F:RNA binding"/>
    <property type="evidence" value="ECO:0007669"/>
    <property type="project" value="TreeGrafter"/>
</dbReference>
<dbReference type="Pfam" id="PF08698">
    <property type="entry name" value="Fcf2"/>
    <property type="match status" value="1"/>
</dbReference>
<proteinExistence type="predicted"/>
<dbReference type="GO" id="GO:0000480">
    <property type="term" value="P:endonucleolytic cleavage in 5'-ETS of tricistronic rRNA transcript (SSU-rRNA, 5.8S rRNA, LSU-rRNA)"/>
    <property type="evidence" value="ECO:0007669"/>
    <property type="project" value="EnsemblFungi"/>
</dbReference>
<gene>
    <name evidence="4" type="ORF">CANCADRAFT_31386</name>
</gene>
<dbReference type="PANTHER" id="PTHR21686:SF12">
    <property type="entry name" value="DEOXYNUCLEOTIDYLTRANSFERASE TERMINAL-INTERACTING PROTEIN 2"/>
    <property type="match status" value="1"/>
</dbReference>
<sequence>MNNNIIELLRKAEESLDSKPSLKGDISDIKLPALRSTINSDAHVSEQVAQSYSIRKVRDPLVEKKLSQKARSETTGAKWFDMKKPEMTPEIERDLKILKMRSVLDPKRHYKREDSKKIPEFFQSGTIIEGPTEFFSSRLTKKERHKTLAQELLSSEDARKYFSKKYKEIQSKRRHVRKYSKQSKKRA</sequence>
<dbReference type="AlphaFoldDB" id="A0A1E4TFC1"/>
<name>A0A1E4TFC1_9ASCO</name>
<dbReference type="EMBL" id="KV453842">
    <property type="protein sequence ID" value="ODV90419.1"/>
    <property type="molecule type" value="Genomic_DNA"/>
</dbReference>
<dbReference type="OrthoDB" id="427886at2759"/>
<dbReference type="InterPro" id="IPR039883">
    <property type="entry name" value="Fcf2/DNTTIP2"/>
</dbReference>
<comment type="subcellular location">
    <subcellularLocation>
        <location evidence="1">Nucleus</location>
        <location evidence="1">Nucleolus</location>
    </subcellularLocation>
</comment>
<dbReference type="GO" id="GO:0000447">
    <property type="term" value="P:endonucleolytic cleavage in ITS1 to separate SSU-rRNA from 5.8S rRNA and LSU-rRNA from tricistronic rRNA transcript (SSU-rRNA, 5.8S rRNA, LSU-rRNA)"/>
    <property type="evidence" value="ECO:0007669"/>
    <property type="project" value="EnsemblFungi"/>
</dbReference>
<keyword evidence="2" id="KW-0539">Nucleus</keyword>
<reference evidence="5" key="1">
    <citation type="submission" date="2016-02" db="EMBL/GenBank/DDBJ databases">
        <title>Comparative genomics of biotechnologically important yeasts.</title>
        <authorList>
            <consortium name="DOE Joint Genome Institute"/>
            <person name="Riley R."/>
            <person name="Haridas S."/>
            <person name="Wolfe K.H."/>
            <person name="Lopes M.R."/>
            <person name="Hittinger C.T."/>
            <person name="Goker M."/>
            <person name="Salamov A."/>
            <person name="Wisecaver J."/>
            <person name="Long T.M."/>
            <person name="Aerts A.L."/>
            <person name="Barry K."/>
            <person name="Choi C."/>
            <person name="Clum A."/>
            <person name="Coughlan A.Y."/>
            <person name="Deshpande S."/>
            <person name="Douglass A.P."/>
            <person name="Hanson S.J."/>
            <person name="Klenk H.-P."/>
            <person name="Labutti K."/>
            <person name="Lapidus A."/>
            <person name="Lindquist E."/>
            <person name="Lipzen A."/>
            <person name="Meier-Kolthoff J.P."/>
            <person name="Ohm R.A."/>
            <person name="Otillar R.P."/>
            <person name="Pangilinan J."/>
            <person name="Peng Y."/>
            <person name="Rokas A."/>
            <person name="Rosa C.A."/>
            <person name="Scheuner C."/>
            <person name="Sibirny A.A."/>
            <person name="Slot J.C."/>
            <person name="Stielow J.B."/>
            <person name="Sun H."/>
            <person name="Kurtzman C.P."/>
            <person name="Blackwell M."/>
            <person name="Jeffries T.W."/>
            <person name="Grigoriev I.V."/>
        </authorList>
    </citation>
    <scope>NUCLEOTIDE SEQUENCE [LARGE SCALE GENOMIC DNA]</scope>
    <source>
        <strain evidence="5">NRRL Y-17796</strain>
    </source>
</reference>
<dbReference type="GO" id="GO:0000472">
    <property type="term" value="P:endonucleolytic cleavage to generate mature 5'-end of SSU-rRNA from (SSU-rRNA, 5.8S rRNA, LSU-rRNA)"/>
    <property type="evidence" value="ECO:0007669"/>
    <property type="project" value="EnsemblFungi"/>
</dbReference>
<evidence type="ECO:0000256" key="1">
    <source>
        <dbReference type="ARBA" id="ARBA00004604"/>
    </source>
</evidence>
<dbReference type="Proteomes" id="UP000095023">
    <property type="component" value="Unassembled WGS sequence"/>
</dbReference>
<evidence type="ECO:0000259" key="3">
    <source>
        <dbReference type="Pfam" id="PF08698"/>
    </source>
</evidence>